<evidence type="ECO:0000256" key="9">
    <source>
        <dbReference type="SAM" id="MobiDB-lite"/>
    </source>
</evidence>
<feature type="compositionally biased region" description="Basic residues" evidence="9">
    <location>
        <begin position="384"/>
        <end position="409"/>
    </location>
</feature>
<evidence type="ECO:0000256" key="2">
    <source>
        <dbReference type="ARBA" id="ARBA00022517"/>
    </source>
</evidence>
<evidence type="ECO:0000256" key="1">
    <source>
        <dbReference type="ARBA" id="ARBA00022490"/>
    </source>
</evidence>
<dbReference type="InterPro" id="IPR014014">
    <property type="entry name" value="RNA_helicase_DEAD_Q_motif"/>
</dbReference>
<feature type="domain" description="Helicase ATP-binding" evidence="10">
    <location>
        <begin position="35"/>
        <end position="209"/>
    </location>
</feature>
<comment type="function">
    <text evidence="7">DEAD-box RNA helicase involved in the assembly of the 50S ribosomal subunit at low temperature. Exhibits RNA-stimulated ATP hydrolysis and RNA unwinding activity.</text>
</comment>
<evidence type="ECO:0000256" key="6">
    <source>
        <dbReference type="ARBA" id="ARBA00022840"/>
    </source>
</evidence>
<evidence type="ECO:0000256" key="3">
    <source>
        <dbReference type="ARBA" id="ARBA00022741"/>
    </source>
</evidence>
<dbReference type="GO" id="GO:0003676">
    <property type="term" value="F:nucleic acid binding"/>
    <property type="evidence" value="ECO:0007669"/>
    <property type="project" value="InterPro"/>
</dbReference>
<accession>A0AA48HW57</accession>
<dbReference type="GO" id="GO:0000027">
    <property type="term" value="P:ribosomal large subunit assembly"/>
    <property type="evidence" value="ECO:0007669"/>
    <property type="project" value="UniProtKB-UniRule"/>
</dbReference>
<evidence type="ECO:0000256" key="7">
    <source>
        <dbReference type="HAMAP-Rule" id="MF_00967"/>
    </source>
</evidence>
<keyword evidence="5 7" id="KW-0347">Helicase</keyword>
<dbReference type="PANTHER" id="PTHR47959:SF3">
    <property type="entry name" value="ATP-DEPENDENT RNA HELICASE SRMB"/>
    <property type="match status" value="1"/>
</dbReference>
<dbReference type="InterPro" id="IPR011545">
    <property type="entry name" value="DEAD/DEAH_box_helicase_dom"/>
</dbReference>
<feature type="short sequence motif" description="Q motif" evidence="8">
    <location>
        <begin position="4"/>
        <end position="32"/>
    </location>
</feature>
<dbReference type="InterPro" id="IPR014001">
    <property type="entry name" value="Helicase_ATP-bd"/>
</dbReference>
<keyword evidence="3 7" id="KW-0547">Nucleotide-binding</keyword>
<feature type="domain" description="DEAD-box RNA helicase Q" evidence="12">
    <location>
        <begin position="4"/>
        <end position="32"/>
    </location>
</feature>
<dbReference type="Gene3D" id="3.40.50.300">
    <property type="entry name" value="P-loop containing nucleotide triphosphate hydrolases"/>
    <property type="match status" value="2"/>
</dbReference>
<dbReference type="EMBL" id="AP027272">
    <property type="protein sequence ID" value="BDX06958.1"/>
    <property type="molecule type" value="Genomic_DNA"/>
</dbReference>
<name>A0AA48HW57_9ALTE</name>
<comment type="subcellular location">
    <subcellularLocation>
        <location evidence="7">Cytoplasm</location>
    </subcellularLocation>
</comment>
<dbReference type="PROSITE" id="PS51194">
    <property type="entry name" value="HELICASE_CTER"/>
    <property type="match status" value="1"/>
</dbReference>
<reference evidence="13" key="1">
    <citation type="submission" date="2023-01" db="EMBL/GenBank/DDBJ databases">
        <title>Complete genome sequence of Planctobacterium marinum strain Dej080120_11.</title>
        <authorList>
            <person name="Ueki S."/>
            <person name="Maruyama F."/>
        </authorList>
    </citation>
    <scope>NUCLEOTIDE SEQUENCE</scope>
    <source>
        <strain evidence="13">Dej080120_11</strain>
    </source>
</reference>
<dbReference type="InterPro" id="IPR027417">
    <property type="entry name" value="P-loop_NTPase"/>
</dbReference>
<dbReference type="SMART" id="SM00490">
    <property type="entry name" value="HELICc"/>
    <property type="match status" value="1"/>
</dbReference>
<gene>
    <name evidence="7 13" type="primary">srmB</name>
    <name evidence="13" type="ORF">MACH26_24790</name>
</gene>
<sequence>MGLHMFEELQLDDELCRAVAEMGFKKPTSIQMEAIPAALDGKDVLASAPTGTGKTAAFVLPACQYLLDFPAKKPHGPRILILTPTRELALQVQEQTQKIAAYTDITSGTIIGGINYGSDLDLLDSNVDIVIATPGRLFEHIEREAFDCRELEWIILDEADRMLDMGFGSVVGQICSEARWRKQTHLFSATLDSKDVERFALTILNDPISVEASPSRKERPKILQWIHFADTLEHKRQLLLHYLNSEEVQRSVVFIKTRERLAELAEWLQTQNIRYVFLQGEMPQDRRNKAIAAFKNGESPVLLATDVAARGIDIPDVSHVINYDLPRSADVYVHRIGRTGRSGKKGNAISLVEAHDMEMMGKISRFTGDTIKPQKVKGLEPKHKVAKIPAKKAKKKKATTKKMAKKPKK</sequence>
<comment type="similarity">
    <text evidence="7">Belongs to the DEAD box helicase family. SrmB subfamily.</text>
</comment>
<dbReference type="Pfam" id="PF00271">
    <property type="entry name" value="Helicase_C"/>
    <property type="match status" value="1"/>
</dbReference>
<organism evidence="13 14">
    <name type="scientific">Planctobacterium marinum</name>
    <dbReference type="NCBI Taxonomy" id="1631968"/>
    <lineage>
        <taxon>Bacteria</taxon>
        <taxon>Pseudomonadati</taxon>
        <taxon>Pseudomonadota</taxon>
        <taxon>Gammaproteobacteria</taxon>
        <taxon>Alteromonadales</taxon>
        <taxon>Alteromonadaceae</taxon>
        <taxon>Planctobacterium</taxon>
    </lineage>
</organism>
<dbReference type="AlphaFoldDB" id="A0AA48HW57"/>
<evidence type="ECO:0000256" key="5">
    <source>
        <dbReference type="ARBA" id="ARBA00022806"/>
    </source>
</evidence>
<dbReference type="SUPFAM" id="SSF52540">
    <property type="entry name" value="P-loop containing nucleoside triphosphate hydrolases"/>
    <property type="match status" value="1"/>
</dbReference>
<dbReference type="FunFam" id="3.40.50.300:FF:000291">
    <property type="entry name" value="ATP-dependent RNA helicase SrmB"/>
    <property type="match status" value="1"/>
</dbReference>
<dbReference type="SMART" id="SM00487">
    <property type="entry name" value="DEXDc"/>
    <property type="match status" value="1"/>
</dbReference>
<dbReference type="InterPro" id="IPR028621">
    <property type="entry name" value="DEAD_helicase_SrmB"/>
</dbReference>
<dbReference type="EC" id="3.6.4.13" evidence="7"/>
<dbReference type="InterPro" id="IPR000629">
    <property type="entry name" value="RNA-helicase_DEAD-box_CS"/>
</dbReference>
<comment type="catalytic activity">
    <reaction evidence="7">
        <text>ATP + H2O = ADP + phosphate + H(+)</text>
        <dbReference type="Rhea" id="RHEA:13065"/>
        <dbReference type="ChEBI" id="CHEBI:15377"/>
        <dbReference type="ChEBI" id="CHEBI:15378"/>
        <dbReference type="ChEBI" id="CHEBI:30616"/>
        <dbReference type="ChEBI" id="CHEBI:43474"/>
        <dbReference type="ChEBI" id="CHEBI:456216"/>
        <dbReference type="EC" id="3.6.4.13"/>
    </reaction>
</comment>
<keyword evidence="2 7" id="KW-0690">Ribosome biogenesis</keyword>
<evidence type="ECO:0000256" key="8">
    <source>
        <dbReference type="PROSITE-ProRule" id="PRU00552"/>
    </source>
</evidence>
<proteinExistence type="inferred from homology"/>
<evidence type="ECO:0000259" key="12">
    <source>
        <dbReference type="PROSITE" id="PS51195"/>
    </source>
</evidence>
<evidence type="ECO:0000259" key="11">
    <source>
        <dbReference type="PROSITE" id="PS51194"/>
    </source>
</evidence>
<dbReference type="InterPro" id="IPR001650">
    <property type="entry name" value="Helicase_C-like"/>
</dbReference>
<dbReference type="InterPro" id="IPR044742">
    <property type="entry name" value="DEAD/DEAH_RhlB"/>
</dbReference>
<keyword evidence="6 7" id="KW-0067">ATP-binding</keyword>
<dbReference type="GO" id="GO:0005829">
    <property type="term" value="C:cytosol"/>
    <property type="evidence" value="ECO:0007669"/>
    <property type="project" value="TreeGrafter"/>
</dbReference>
<feature type="domain" description="Helicase C-terminal" evidence="11">
    <location>
        <begin position="237"/>
        <end position="384"/>
    </location>
</feature>
<dbReference type="Pfam" id="PF00270">
    <property type="entry name" value="DEAD"/>
    <property type="match status" value="1"/>
</dbReference>
<dbReference type="PROSITE" id="PS00039">
    <property type="entry name" value="DEAD_ATP_HELICASE"/>
    <property type="match status" value="1"/>
</dbReference>
<evidence type="ECO:0000313" key="14">
    <source>
        <dbReference type="Proteomes" id="UP001333710"/>
    </source>
</evidence>
<dbReference type="CDD" id="cd00268">
    <property type="entry name" value="DEADc"/>
    <property type="match status" value="1"/>
</dbReference>
<feature type="region of interest" description="Disordered" evidence="9">
    <location>
        <begin position="373"/>
        <end position="409"/>
    </location>
</feature>
<evidence type="ECO:0000259" key="10">
    <source>
        <dbReference type="PROSITE" id="PS51192"/>
    </source>
</evidence>
<dbReference type="GO" id="GO:0016787">
    <property type="term" value="F:hydrolase activity"/>
    <property type="evidence" value="ECO:0007669"/>
    <property type="project" value="UniProtKB-KW"/>
</dbReference>
<dbReference type="InterPro" id="IPR050079">
    <property type="entry name" value="DEAD_box_RNA_helicase"/>
</dbReference>
<dbReference type="GO" id="GO:0003724">
    <property type="term" value="F:RNA helicase activity"/>
    <property type="evidence" value="ECO:0007669"/>
    <property type="project" value="UniProtKB-UniRule"/>
</dbReference>
<evidence type="ECO:0000313" key="13">
    <source>
        <dbReference type="EMBL" id="BDX06958.1"/>
    </source>
</evidence>
<dbReference type="PROSITE" id="PS51192">
    <property type="entry name" value="HELICASE_ATP_BIND_1"/>
    <property type="match status" value="1"/>
</dbReference>
<dbReference type="GO" id="GO:0005524">
    <property type="term" value="F:ATP binding"/>
    <property type="evidence" value="ECO:0007669"/>
    <property type="project" value="UniProtKB-UniRule"/>
</dbReference>
<dbReference type="PANTHER" id="PTHR47959">
    <property type="entry name" value="ATP-DEPENDENT RNA HELICASE RHLE-RELATED"/>
    <property type="match status" value="1"/>
</dbReference>
<dbReference type="Proteomes" id="UP001333710">
    <property type="component" value="Chromosome"/>
</dbReference>
<comment type="subunit">
    <text evidence="7">Interacts with the 50S ribosomal subunit.</text>
</comment>
<dbReference type="HAMAP" id="MF_00967">
    <property type="entry name" value="DEAD_helicase_SrmB"/>
    <property type="match status" value="1"/>
</dbReference>
<keyword evidence="4 7" id="KW-0378">Hydrolase</keyword>
<keyword evidence="1 7" id="KW-0963">Cytoplasm</keyword>
<protein>
    <recommendedName>
        <fullName evidence="7">ATP-dependent RNA helicase SrmB</fullName>
        <ecNumber evidence="7">3.6.4.13</ecNumber>
    </recommendedName>
</protein>
<dbReference type="NCBIfam" id="NF008394">
    <property type="entry name" value="PRK11192.1"/>
    <property type="match status" value="1"/>
</dbReference>
<keyword evidence="14" id="KW-1185">Reference proteome</keyword>
<evidence type="ECO:0000256" key="4">
    <source>
        <dbReference type="ARBA" id="ARBA00022801"/>
    </source>
</evidence>
<dbReference type="KEGG" id="pmaw:MACH26_24790"/>
<dbReference type="PROSITE" id="PS51195">
    <property type="entry name" value="Q_MOTIF"/>
    <property type="match status" value="1"/>
</dbReference>
<dbReference type="CDD" id="cd18787">
    <property type="entry name" value="SF2_C_DEAD"/>
    <property type="match status" value="1"/>
</dbReference>